<keyword evidence="2" id="KW-0812">Transmembrane</keyword>
<feature type="region of interest" description="Disordered" evidence="1">
    <location>
        <begin position="293"/>
        <end position="354"/>
    </location>
</feature>
<feature type="compositionally biased region" description="Pro residues" evidence="1">
    <location>
        <begin position="188"/>
        <end position="197"/>
    </location>
</feature>
<name>A0A7E4V957_PANRE</name>
<proteinExistence type="predicted"/>
<evidence type="ECO:0000313" key="5">
    <source>
        <dbReference type="WBParaSite" id="Pan_g17508.t1"/>
    </source>
</evidence>
<keyword evidence="4" id="KW-1185">Reference proteome</keyword>
<feature type="compositionally biased region" description="Low complexity" evidence="1">
    <location>
        <begin position="177"/>
        <end position="187"/>
    </location>
</feature>
<feature type="chain" id="PRO_5028925972" evidence="3">
    <location>
        <begin position="19"/>
        <end position="382"/>
    </location>
</feature>
<evidence type="ECO:0000256" key="3">
    <source>
        <dbReference type="SAM" id="SignalP"/>
    </source>
</evidence>
<keyword evidence="3" id="KW-0732">Signal</keyword>
<dbReference type="WBParaSite" id="Pan_g17508.t1">
    <property type="protein sequence ID" value="Pan_g17508.t1"/>
    <property type="gene ID" value="Pan_g17508"/>
</dbReference>
<protein>
    <submittedName>
        <fullName evidence="5">CUB domain-containing protein</fullName>
    </submittedName>
</protein>
<feature type="region of interest" description="Disordered" evidence="1">
    <location>
        <begin position="149"/>
        <end position="232"/>
    </location>
</feature>
<reference evidence="5" key="2">
    <citation type="submission" date="2020-10" db="UniProtKB">
        <authorList>
            <consortium name="WormBaseParasite"/>
        </authorList>
    </citation>
    <scope>IDENTIFICATION</scope>
</reference>
<evidence type="ECO:0000256" key="1">
    <source>
        <dbReference type="SAM" id="MobiDB-lite"/>
    </source>
</evidence>
<evidence type="ECO:0000313" key="4">
    <source>
        <dbReference type="Proteomes" id="UP000492821"/>
    </source>
</evidence>
<dbReference type="Proteomes" id="UP000492821">
    <property type="component" value="Unassembled WGS sequence"/>
</dbReference>
<keyword evidence="2" id="KW-1133">Transmembrane helix</keyword>
<feature type="transmembrane region" description="Helical" evidence="2">
    <location>
        <begin position="98"/>
        <end position="118"/>
    </location>
</feature>
<dbReference type="AlphaFoldDB" id="A0A7E4V957"/>
<feature type="signal peptide" evidence="3">
    <location>
        <begin position="1"/>
        <end position="18"/>
    </location>
</feature>
<sequence length="382" mass="42650">MSPIHFLLLCCLPAMLSCRTAWNGAEVNVLLKFVGTRNFKLNDGFHGGQTPKFMDGPCINVFVLIERSRPLMHHLTGTSGDCRLPTTQVSRRRLIPKIATALIITFLFAAVGICVLDWRRRPRRQPYRRDDGTMALFRSWRHSRLPVFHTMPTGTAERRRKCRRGPRTPPAAKKAMSTSHSSAVSTPPTSPSPPSSSPSPARQLGPPAGPAEEQAGPISTVPAQAPRNRGGSFLEKLKMVRLRLPAVDRPCRAFRPTAEQRRRSLLFRTPSELAQTEATAAKDVCSRGEDLEHVESQSDTNAQDDESTMTILTRVTRPRPTPTSPSTPTDETQATFSDDRNHRRRHHYENGGDAGFYVNRKFTIVMPRTTGHRCSDVDDREA</sequence>
<reference evidence="4" key="1">
    <citation type="journal article" date="2013" name="Genetics">
        <title>The draft genome and transcriptome of Panagrellus redivivus are shaped by the harsh demands of a free-living lifestyle.</title>
        <authorList>
            <person name="Srinivasan J."/>
            <person name="Dillman A.R."/>
            <person name="Macchietto M.G."/>
            <person name="Heikkinen L."/>
            <person name="Lakso M."/>
            <person name="Fracchia K.M."/>
            <person name="Antoshechkin I."/>
            <person name="Mortazavi A."/>
            <person name="Wong G."/>
            <person name="Sternberg P.W."/>
        </authorList>
    </citation>
    <scope>NUCLEOTIDE SEQUENCE [LARGE SCALE GENOMIC DNA]</scope>
    <source>
        <strain evidence="4">MT8872</strain>
    </source>
</reference>
<keyword evidence="2" id="KW-0472">Membrane</keyword>
<accession>A0A7E4V957</accession>
<evidence type="ECO:0000256" key="2">
    <source>
        <dbReference type="SAM" id="Phobius"/>
    </source>
</evidence>
<organism evidence="4 5">
    <name type="scientific">Panagrellus redivivus</name>
    <name type="common">Microworm</name>
    <dbReference type="NCBI Taxonomy" id="6233"/>
    <lineage>
        <taxon>Eukaryota</taxon>
        <taxon>Metazoa</taxon>
        <taxon>Ecdysozoa</taxon>
        <taxon>Nematoda</taxon>
        <taxon>Chromadorea</taxon>
        <taxon>Rhabditida</taxon>
        <taxon>Tylenchina</taxon>
        <taxon>Panagrolaimomorpha</taxon>
        <taxon>Panagrolaimoidea</taxon>
        <taxon>Panagrolaimidae</taxon>
        <taxon>Panagrellus</taxon>
    </lineage>
</organism>